<dbReference type="Pfam" id="PF00482">
    <property type="entry name" value="T2SSF"/>
    <property type="match status" value="1"/>
</dbReference>
<feature type="region of interest" description="Disordered" evidence="6">
    <location>
        <begin position="1"/>
        <end position="38"/>
    </location>
</feature>
<reference evidence="9" key="1">
    <citation type="submission" date="2020-07" db="EMBL/GenBank/DDBJ databases">
        <title>Huge and variable diversity of episymbiotic CPR bacteria and DPANN archaea in groundwater ecosystems.</title>
        <authorList>
            <person name="He C.Y."/>
            <person name="Keren R."/>
            <person name="Whittaker M."/>
            <person name="Farag I.F."/>
            <person name="Doudna J."/>
            <person name="Cate J.H.D."/>
            <person name="Banfield J.F."/>
        </authorList>
    </citation>
    <scope>NUCLEOTIDE SEQUENCE</scope>
    <source>
        <strain evidence="9">NC_groundwater_1296_Ag_S-0.2um_52_80</strain>
    </source>
</reference>
<comment type="subcellular location">
    <subcellularLocation>
        <location evidence="1">Cell membrane</location>
        <topology evidence="1">Multi-pass membrane protein</topology>
    </subcellularLocation>
</comment>
<dbReference type="Proteomes" id="UP000732298">
    <property type="component" value="Unassembled WGS sequence"/>
</dbReference>
<keyword evidence="2" id="KW-1003">Cell membrane</keyword>
<keyword evidence="3 7" id="KW-0812">Transmembrane</keyword>
<evidence type="ECO:0000256" key="7">
    <source>
        <dbReference type="SAM" id="Phobius"/>
    </source>
</evidence>
<sequence>MASLDSLKKKIENVEKGKREPDAEKADKQPQKVDSDQVEKIVERMKSKYVAEGVEFEKAGGKLGELRGIITDNTQEKIDVQTVQDLQEFRSPLVRSLGRIYLIFKTPMEAISNTLKKLPIASDLRYYLYSANMKFSLSQWLALTISATFLVALLAFSLTAILSYLYEATPLVSVAVAAIAGLFTFGVMTLIPRSNAQRRGEEMGVELPFALRHMATELKAGIGLYKTIQTIAVADYGPLSEEFSRTVNEIEEGTDAKDALRHFALRTQSKSLRNALMHVVRALKTGGNLSEVMGEIAEDVSFEMRIRIRDFAEKMNFFGVIYIFIAIVAPVFLGILGATLNAPVSIGNIGLPPLLIAMTYVVVMPIALGFLILYISISQPRV</sequence>
<feature type="transmembrane region" description="Helical" evidence="7">
    <location>
        <begin position="354"/>
        <end position="377"/>
    </location>
</feature>
<dbReference type="Gene3D" id="1.20.81.30">
    <property type="entry name" value="Type II secretion system (T2SS), domain F"/>
    <property type="match status" value="1"/>
</dbReference>
<feature type="domain" description="Type II secretion system protein GspF" evidence="8">
    <location>
        <begin position="210"/>
        <end position="336"/>
    </location>
</feature>
<evidence type="ECO:0000256" key="2">
    <source>
        <dbReference type="ARBA" id="ARBA00022475"/>
    </source>
</evidence>
<dbReference type="PANTHER" id="PTHR35007:SF2">
    <property type="entry name" value="PILUS ASSEMBLE PROTEIN"/>
    <property type="match status" value="1"/>
</dbReference>
<dbReference type="InterPro" id="IPR042094">
    <property type="entry name" value="T2SS_GspF_sf"/>
</dbReference>
<name>A0A8T3YJV4_9ARCH</name>
<dbReference type="EMBL" id="JACQPB010000034">
    <property type="protein sequence ID" value="MBI4210523.1"/>
    <property type="molecule type" value="Genomic_DNA"/>
</dbReference>
<protein>
    <submittedName>
        <fullName evidence="9">Type II secretion system F family protein</fullName>
    </submittedName>
</protein>
<evidence type="ECO:0000313" key="9">
    <source>
        <dbReference type="EMBL" id="MBI4210523.1"/>
    </source>
</evidence>
<proteinExistence type="predicted"/>
<dbReference type="InterPro" id="IPR018076">
    <property type="entry name" value="T2SS_GspF_dom"/>
</dbReference>
<gene>
    <name evidence="9" type="ORF">HY544_03395</name>
</gene>
<evidence type="ECO:0000256" key="6">
    <source>
        <dbReference type="SAM" id="MobiDB-lite"/>
    </source>
</evidence>
<comment type="caution">
    <text evidence="9">The sequence shown here is derived from an EMBL/GenBank/DDBJ whole genome shotgun (WGS) entry which is preliminary data.</text>
</comment>
<dbReference type="GO" id="GO:0005886">
    <property type="term" value="C:plasma membrane"/>
    <property type="evidence" value="ECO:0007669"/>
    <property type="project" value="UniProtKB-SubCell"/>
</dbReference>
<evidence type="ECO:0000313" key="10">
    <source>
        <dbReference type="Proteomes" id="UP000732298"/>
    </source>
</evidence>
<keyword evidence="4 7" id="KW-1133">Transmembrane helix</keyword>
<evidence type="ECO:0000256" key="5">
    <source>
        <dbReference type="ARBA" id="ARBA00023136"/>
    </source>
</evidence>
<organism evidence="9 10">
    <name type="scientific">Candidatus Iainarchaeum sp</name>
    <dbReference type="NCBI Taxonomy" id="3101447"/>
    <lineage>
        <taxon>Archaea</taxon>
        <taxon>Candidatus Iainarchaeota</taxon>
        <taxon>Candidatus Iainarchaeia</taxon>
        <taxon>Candidatus Iainarchaeales</taxon>
        <taxon>Candidatus Iainarchaeaceae</taxon>
        <taxon>Candidatus Iainarchaeum</taxon>
    </lineage>
</organism>
<feature type="transmembrane region" description="Helical" evidence="7">
    <location>
        <begin position="171"/>
        <end position="191"/>
    </location>
</feature>
<evidence type="ECO:0000256" key="1">
    <source>
        <dbReference type="ARBA" id="ARBA00004651"/>
    </source>
</evidence>
<dbReference type="AlphaFoldDB" id="A0A8T3YJV4"/>
<dbReference type="PANTHER" id="PTHR35007">
    <property type="entry name" value="INTEGRAL MEMBRANE PROTEIN-RELATED"/>
    <property type="match status" value="1"/>
</dbReference>
<accession>A0A8T3YJV4</accession>
<feature type="transmembrane region" description="Helical" evidence="7">
    <location>
        <begin position="317"/>
        <end position="342"/>
    </location>
</feature>
<keyword evidence="5 7" id="KW-0472">Membrane</keyword>
<feature type="transmembrane region" description="Helical" evidence="7">
    <location>
        <begin position="140"/>
        <end position="165"/>
    </location>
</feature>
<evidence type="ECO:0000256" key="4">
    <source>
        <dbReference type="ARBA" id="ARBA00022989"/>
    </source>
</evidence>
<evidence type="ECO:0000259" key="8">
    <source>
        <dbReference type="Pfam" id="PF00482"/>
    </source>
</evidence>
<evidence type="ECO:0000256" key="3">
    <source>
        <dbReference type="ARBA" id="ARBA00022692"/>
    </source>
</evidence>